<evidence type="ECO:0000313" key="3">
    <source>
        <dbReference type="WBParaSite" id="PgE270_g001_t02"/>
    </source>
</evidence>
<evidence type="ECO:0000313" key="1">
    <source>
        <dbReference type="Proteomes" id="UP000887569"/>
    </source>
</evidence>
<dbReference type="WBParaSite" id="PgE270_g001_t01">
    <property type="protein sequence ID" value="PgE270_g001_t01"/>
    <property type="gene ID" value="PgE270_g001"/>
</dbReference>
<organism evidence="1 2">
    <name type="scientific">Parascaris univalens</name>
    <name type="common">Nematode worm</name>
    <dbReference type="NCBI Taxonomy" id="6257"/>
    <lineage>
        <taxon>Eukaryota</taxon>
        <taxon>Metazoa</taxon>
        <taxon>Ecdysozoa</taxon>
        <taxon>Nematoda</taxon>
        <taxon>Chromadorea</taxon>
        <taxon>Rhabditida</taxon>
        <taxon>Spirurina</taxon>
        <taxon>Ascaridomorpha</taxon>
        <taxon>Ascaridoidea</taxon>
        <taxon>Ascarididae</taxon>
        <taxon>Parascaris</taxon>
    </lineage>
</organism>
<accession>A0A915A373</accession>
<name>A0A915A373_PARUN</name>
<dbReference type="WBParaSite" id="PgE270_g001_t03">
    <property type="protein sequence ID" value="PgE270_g001_t03"/>
    <property type="gene ID" value="PgE270_g001"/>
</dbReference>
<dbReference type="AlphaFoldDB" id="A0A915A373"/>
<protein>
    <submittedName>
        <fullName evidence="2 3">Uncharacterized protein</fullName>
    </submittedName>
</protein>
<sequence length="93" mass="10981">MLNAFGVIVEKYKRSRLREVTSLNTRERCVHDASFFENKSRSKSCLHPRTRKRAPSVVIAPFRAFQHWDASVFMTHILSEFHKRVICRLPSYT</sequence>
<keyword evidence="1" id="KW-1185">Reference proteome</keyword>
<dbReference type="WBParaSite" id="PgE270_g001_t02">
    <property type="protein sequence ID" value="PgE270_g001_t02"/>
    <property type="gene ID" value="PgE270_g001"/>
</dbReference>
<dbReference type="Proteomes" id="UP000887569">
    <property type="component" value="Unplaced"/>
</dbReference>
<reference evidence="2 3" key="1">
    <citation type="submission" date="2022-11" db="UniProtKB">
        <authorList>
            <consortium name="WormBaseParasite"/>
        </authorList>
    </citation>
    <scope>IDENTIFICATION</scope>
</reference>
<evidence type="ECO:0000313" key="2">
    <source>
        <dbReference type="WBParaSite" id="PgE270_g001_t01"/>
    </source>
</evidence>
<proteinExistence type="predicted"/>